<organism evidence="6 7">
    <name type="scientific">Canariomyces notabilis</name>
    <dbReference type="NCBI Taxonomy" id="2074819"/>
    <lineage>
        <taxon>Eukaryota</taxon>
        <taxon>Fungi</taxon>
        <taxon>Dikarya</taxon>
        <taxon>Ascomycota</taxon>
        <taxon>Pezizomycotina</taxon>
        <taxon>Sordariomycetes</taxon>
        <taxon>Sordariomycetidae</taxon>
        <taxon>Sordariales</taxon>
        <taxon>Chaetomiaceae</taxon>
        <taxon>Canariomyces</taxon>
    </lineage>
</organism>
<protein>
    <submittedName>
        <fullName evidence="6">Uncharacterized protein</fullName>
    </submittedName>
</protein>
<keyword evidence="7" id="KW-1185">Reference proteome</keyword>
<keyword evidence="4 5" id="KW-0472">Membrane</keyword>
<feature type="transmembrane region" description="Helical" evidence="5">
    <location>
        <begin position="208"/>
        <end position="234"/>
    </location>
</feature>
<dbReference type="Gene3D" id="1.50.10.150">
    <property type="entry name" value="Voltage-dependent anion channel"/>
    <property type="match status" value="1"/>
</dbReference>
<comment type="caution">
    <text evidence="6">The sequence shown here is derived from an EMBL/GenBank/DDBJ whole genome shotgun (WGS) entry which is preliminary data.</text>
</comment>
<evidence type="ECO:0000256" key="4">
    <source>
        <dbReference type="ARBA" id="ARBA00023136"/>
    </source>
</evidence>
<feature type="transmembrane region" description="Helical" evidence="5">
    <location>
        <begin position="129"/>
        <end position="154"/>
    </location>
</feature>
<feature type="transmembrane region" description="Helical" evidence="5">
    <location>
        <begin position="98"/>
        <end position="117"/>
    </location>
</feature>
<dbReference type="GO" id="GO:0016020">
    <property type="term" value="C:membrane"/>
    <property type="evidence" value="ECO:0007669"/>
    <property type="project" value="UniProtKB-SubCell"/>
</dbReference>
<dbReference type="EMBL" id="MU853339">
    <property type="protein sequence ID" value="KAK4113344.1"/>
    <property type="molecule type" value="Genomic_DNA"/>
</dbReference>
<evidence type="ECO:0000313" key="7">
    <source>
        <dbReference type="Proteomes" id="UP001302812"/>
    </source>
</evidence>
<dbReference type="InterPro" id="IPR004695">
    <property type="entry name" value="SLAC1/Mae1/Ssu1/TehA"/>
</dbReference>
<keyword evidence="3 5" id="KW-1133">Transmembrane helix</keyword>
<accession>A0AAN6TF80</accession>
<feature type="transmembrane region" description="Helical" evidence="5">
    <location>
        <begin position="404"/>
        <end position="433"/>
    </location>
</feature>
<feature type="transmembrane region" description="Helical" evidence="5">
    <location>
        <begin position="471"/>
        <end position="493"/>
    </location>
</feature>
<dbReference type="GO" id="GO:0015140">
    <property type="term" value="F:malate transmembrane transporter activity"/>
    <property type="evidence" value="ECO:0007669"/>
    <property type="project" value="InterPro"/>
</dbReference>
<reference evidence="6" key="1">
    <citation type="journal article" date="2023" name="Mol. Phylogenet. Evol.">
        <title>Genome-scale phylogeny and comparative genomics of the fungal order Sordariales.</title>
        <authorList>
            <person name="Hensen N."/>
            <person name="Bonometti L."/>
            <person name="Westerberg I."/>
            <person name="Brannstrom I.O."/>
            <person name="Guillou S."/>
            <person name="Cros-Aarteil S."/>
            <person name="Calhoun S."/>
            <person name="Haridas S."/>
            <person name="Kuo A."/>
            <person name="Mondo S."/>
            <person name="Pangilinan J."/>
            <person name="Riley R."/>
            <person name="LaButti K."/>
            <person name="Andreopoulos B."/>
            <person name="Lipzen A."/>
            <person name="Chen C."/>
            <person name="Yan M."/>
            <person name="Daum C."/>
            <person name="Ng V."/>
            <person name="Clum A."/>
            <person name="Steindorff A."/>
            <person name="Ohm R.A."/>
            <person name="Martin F."/>
            <person name="Silar P."/>
            <person name="Natvig D.O."/>
            <person name="Lalanne C."/>
            <person name="Gautier V."/>
            <person name="Ament-Velasquez S.L."/>
            <person name="Kruys A."/>
            <person name="Hutchinson M.I."/>
            <person name="Powell A.J."/>
            <person name="Barry K."/>
            <person name="Miller A.N."/>
            <person name="Grigoriev I.V."/>
            <person name="Debuchy R."/>
            <person name="Gladieux P."/>
            <person name="Hiltunen Thoren M."/>
            <person name="Johannesson H."/>
        </authorList>
    </citation>
    <scope>NUCLEOTIDE SEQUENCE</scope>
    <source>
        <strain evidence="6">CBS 508.74</strain>
    </source>
</reference>
<dbReference type="PANTHER" id="PTHR31162:SF0">
    <property type="entry name" value="MALIC ACID TRANSPORT PROTEIN"/>
    <property type="match status" value="1"/>
</dbReference>
<dbReference type="AlphaFoldDB" id="A0AAN6TF80"/>
<dbReference type="InterPro" id="IPR038665">
    <property type="entry name" value="Voltage-dep_anion_channel_sf"/>
</dbReference>
<feature type="transmembrane region" description="Helical" evidence="5">
    <location>
        <begin position="344"/>
        <end position="364"/>
    </location>
</feature>
<evidence type="ECO:0000256" key="1">
    <source>
        <dbReference type="ARBA" id="ARBA00004141"/>
    </source>
</evidence>
<feature type="transmembrane region" description="Helical" evidence="5">
    <location>
        <begin position="254"/>
        <end position="276"/>
    </location>
</feature>
<dbReference type="Proteomes" id="UP001302812">
    <property type="component" value="Unassembled WGS sequence"/>
</dbReference>
<dbReference type="Pfam" id="PF03595">
    <property type="entry name" value="SLAC1"/>
    <property type="match status" value="1"/>
</dbReference>
<gene>
    <name evidence="6" type="ORF">N656DRAFT_613582</name>
</gene>
<dbReference type="PANTHER" id="PTHR31162">
    <property type="entry name" value="MALIC ACID TRANSPORT PROTEIN-RELATED"/>
    <property type="match status" value="1"/>
</dbReference>
<dbReference type="GeneID" id="89934435"/>
<name>A0AAN6TF80_9PEZI</name>
<keyword evidence="2 5" id="KW-0812">Transmembrane</keyword>
<evidence type="ECO:0000256" key="3">
    <source>
        <dbReference type="ARBA" id="ARBA00022989"/>
    </source>
</evidence>
<dbReference type="InterPro" id="IPR030185">
    <property type="entry name" value="Mae1"/>
</dbReference>
<feature type="transmembrane region" description="Helical" evidence="5">
    <location>
        <begin position="445"/>
        <end position="464"/>
    </location>
</feature>
<evidence type="ECO:0000313" key="6">
    <source>
        <dbReference type="EMBL" id="KAK4113344.1"/>
    </source>
</evidence>
<sequence>MQQPSTEHSWRDDLFHQTVTRHSTKIHEFFGLSPSASPTTDTSSRGRIVSVISQPVETEPPLAPLERRKRFALCRGAGDIVLRAGQFLAALIQSFRPIWFTPSTSLATLALAIRLLPPSGISFPALIPISTALYLASLALFVPSSLLFLLQTLFFPSRRRRTTTTPRNECSLELGYLSSWPTTFMLYVAFGGFAAAEGRVGSSSDRAFVLAVYVAWWVGAAWCGATVLYVLAVLLSLRVHGTSRTPGGRFAPLVGLAMCLWGAATVALVGGVLAALRVRTVSHGDDGARLLGDDGILSGGLAAPVVVVPICTVGAALFMAGFTYAVLLHELVLVTGWPPPEQTAAMFFLVAPFAQCAAALLILAQAAGRSGGGQVVAASSVGRKVVANNDNKTMMLEGFTAMPALEIMCVVLALLIGGADVVWLVFGLVTAFYRLSRRELAWNSSWNGVVAPIATLAILCILLATALSSPFFRIAGCVLIVFGLLVLVVNVGFSARLVFAAKEKQDTTSTA</sequence>
<feature type="transmembrane region" description="Helical" evidence="5">
    <location>
        <begin position="174"/>
        <end position="196"/>
    </location>
</feature>
<evidence type="ECO:0000256" key="5">
    <source>
        <dbReference type="SAM" id="Phobius"/>
    </source>
</evidence>
<feature type="transmembrane region" description="Helical" evidence="5">
    <location>
        <begin position="296"/>
        <end position="324"/>
    </location>
</feature>
<dbReference type="RefSeq" id="XP_064670914.1">
    <property type="nucleotide sequence ID" value="XM_064810310.1"/>
</dbReference>
<proteinExistence type="predicted"/>
<reference evidence="6" key="2">
    <citation type="submission" date="2023-05" db="EMBL/GenBank/DDBJ databases">
        <authorList>
            <consortium name="Lawrence Berkeley National Laboratory"/>
            <person name="Steindorff A."/>
            <person name="Hensen N."/>
            <person name="Bonometti L."/>
            <person name="Westerberg I."/>
            <person name="Brannstrom I.O."/>
            <person name="Guillou S."/>
            <person name="Cros-Aarteil S."/>
            <person name="Calhoun S."/>
            <person name="Haridas S."/>
            <person name="Kuo A."/>
            <person name="Mondo S."/>
            <person name="Pangilinan J."/>
            <person name="Riley R."/>
            <person name="Labutti K."/>
            <person name="Andreopoulos B."/>
            <person name="Lipzen A."/>
            <person name="Chen C."/>
            <person name="Yanf M."/>
            <person name="Daum C."/>
            <person name="Ng V."/>
            <person name="Clum A."/>
            <person name="Ohm R."/>
            <person name="Martin F."/>
            <person name="Silar P."/>
            <person name="Natvig D."/>
            <person name="Lalanne C."/>
            <person name="Gautier V."/>
            <person name="Ament-Velasquez S.L."/>
            <person name="Kruys A."/>
            <person name="Hutchinson M.I."/>
            <person name="Powell A.J."/>
            <person name="Barry K."/>
            <person name="Miller A.N."/>
            <person name="Grigoriev I.V."/>
            <person name="Debuchy R."/>
            <person name="Gladieux P."/>
            <person name="Thoren M.H."/>
            <person name="Johannesson H."/>
        </authorList>
    </citation>
    <scope>NUCLEOTIDE SEQUENCE</scope>
    <source>
        <strain evidence="6">CBS 508.74</strain>
    </source>
</reference>
<comment type="subcellular location">
    <subcellularLocation>
        <location evidence="1">Membrane</location>
        <topology evidence="1">Multi-pass membrane protein</topology>
    </subcellularLocation>
</comment>
<evidence type="ECO:0000256" key="2">
    <source>
        <dbReference type="ARBA" id="ARBA00022692"/>
    </source>
</evidence>